<keyword evidence="3" id="KW-0539">Nucleus</keyword>
<reference evidence="5 6" key="1">
    <citation type="journal article" date="2021" name="BMC Genomics">
        <title>Datura genome reveals duplications of psychoactive alkaloid biosynthetic genes and high mutation rate following tissue culture.</title>
        <authorList>
            <person name="Rajewski A."/>
            <person name="Carter-House D."/>
            <person name="Stajich J."/>
            <person name="Litt A."/>
        </authorList>
    </citation>
    <scope>NUCLEOTIDE SEQUENCE [LARGE SCALE GENOMIC DNA]</scope>
    <source>
        <strain evidence="5">AR-01</strain>
    </source>
</reference>
<dbReference type="InterPro" id="IPR005343">
    <property type="entry name" value="Noc2"/>
</dbReference>
<dbReference type="EMBL" id="JACEIK010001954">
    <property type="protein sequence ID" value="MCD7473326.1"/>
    <property type="molecule type" value="Genomic_DNA"/>
</dbReference>
<accession>A0ABS8TR44</accession>
<evidence type="ECO:0000256" key="1">
    <source>
        <dbReference type="ARBA" id="ARBA00004123"/>
    </source>
</evidence>
<proteinExistence type="inferred from homology"/>
<evidence type="ECO:0000313" key="5">
    <source>
        <dbReference type="EMBL" id="MCD7473326.1"/>
    </source>
</evidence>
<feature type="compositionally biased region" description="Basic and acidic residues" evidence="4">
    <location>
        <begin position="517"/>
        <end position="527"/>
    </location>
</feature>
<evidence type="ECO:0000256" key="3">
    <source>
        <dbReference type="ARBA" id="ARBA00023242"/>
    </source>
</evidence>
<keyword evidence="6" id="KW-1185">Reference proteome</keyword>
<dbReference type="PANTHER" id="PTHR12687">
    <property type="entry name" value="NUCLEOLAR COMPLEX 2 AND RAD4-RELATED"/>
    <property type="match status" value="1"/>
</dbReference>
<name>A0ABS8TR44_DATST</name>
<evidence type="ECO:0008006" key="7">
    <source>
        <dbReference type="Google" id="ProtNLM"/>
    </source>
</evidence>
<feature type="region of interest" description="Disordered" evidence="4">
    <location>
        <begin position="1"/>
        <end position="33"/>
    </location>
</feature>
<dbReference type="Pfam" id="PF03715">
    <property type="entry name" value="Noc2"/>
    <property type="match status" value="1"/>
</dbReference>
<protein>
    <recommendedName>
        <fullName evidence="7">Nucleolar complex protein 2 homolog</fullName>
    </recommendedName>
</protein>
<organism evidence="5 6">
    <name type="scientific">Datura stramonium</name>
    <name type="common">Jimsonweed</name>
    <name type="synonym">Common thornapple</name>
    <dbReference type="NCBI Taxonomy" id="4076"/>
    <lineage>
        <taxon>Eukaryota</taxon>
        <taxon>Viridiplantae</taxon>
        <taxon>Streptophyta</taxon>
        <taxon>Embryophyta</taxon>
        <taxon>Tracheophyta</taxon>
        <taxon>Spermatophyta</taxon>
        <taxon>Magnoliopsida</taxon>
        <taxon>eudicotyledons</taxon>
        <taxon>Gunneridae</taxon>
        <taxon>Pentapetalae</taxon>
        <taxon>asterids</taxon>
        <taxon>lamiids</taxon>
        <taxon>Solanales</taxon>
        <taxon>Solanaceae</taxon>
        <taxon>Solanoideae</taxon>
        <taxon>Datureae</taxon>
        <taxon>Datura</taxon>
    </lineage>
</organism>
<gene>
    <name evidence="5" type="ORF">HAX54_015109</name>
</gene>
<sequence>MKGEGEEGGCAFSDEDETSNHGRHSVTEHNQGKNKGRVLTVSAISSWWRLIKEEHKEAAFVCLLNAYRAACHYGAESIGLRFQNAETFCNLVMSVLSEADNIFRGLLGLSSSSYKKEAILELKDTPQWVNVKPLIKSYLRSTLSLLDQVTDTEILAFALTRLGASLPFFAAFPHLLQRLIKTTIHLWATGGGILSSVSYSLVRDVASLFTTDCFDNCLAKAFVAYLAQSRATEIVNNKHLQFLRNSLVDLCSLDVQKSLSKATNSVRQLAKILQWGLRTKKKEALQRICCWEYVNCIDLWVGFIEGNIRDYDLQAFFFTMVQLINGVVCLFPGLRYFPLRLNCIQWLNDLSNSTGVFIPIASFVLDVLEYNIVGEGGKPRPALFFQSILKVPKNCLKSQTFQDECITSAIKQLSSHFLQWSYHISFPELATVPLIRLKKFFESKKKESLRRVVKHLIEQVEKNVDSVQKKRDEVAFSPNDHQSVEAFLQFEKSSFSSPFSQYYRSVLEKAAPRGLHKNEKISFPRQDKWKRKREQV</sequence>
<dbReference type="Proteomes" id="UP000823775">
    <property type="component" value="Unassembled WGS sequence"/>
</dbReference>
<comment type="caution">
    <text evidence="5">The sequence shown here is derived from an EMBL/GenBank/DDBJ whole genome shotgun (WGS) entry which is preliminary data.</text>
</comment>
<evidence type="ECO:0000256" key="2">
    <source>
        <dbReference type="ARBA" id="ARBA00005907"/>
    </source>
</evidence>
<comment type="subcellular location">
    <subcellularLocation>
        <location evidence="1">Nucleus</location>
    </subcellularLocation>
</comment>
<comment type="similarity">
    <text evidence="2">Belongs to the NOC2 family.</text>
</comment>
<evidence type="ECO:0000256" key="4">
    <source>
        <dbReference type="SAM" id="MobiDB-lite"/>
    </source>
</evidence>
<feature type="region of interest" description="Disordered" evidence="4">
    <location>
        <begin position="517"/>
        <end position="536"/>
    </location>
</feature>
<evidence type="ECO:0000313" key="6">
    <source>
        <dbReference type="Proteomes" id="UP000823775"/>
    </source>
</evidence>
<dbReference type="PANTHER" id="PTHR12687:SF8">
    <property type="entry name" value="PROTEIN REBELOTE"/>
    <property type="match status" value="1"/>
</dbReference>